<dbReference type="AlphaFoldDB" id="A0A9P1E0C6"/>
<dbReference type="GO" id="GO:0004523">
    <property type="term" value="F:RNA-DNA hybrid ribonuclease activity"/>
    <property type="evidence" value="ECO:0007669"/>
    <property type="project" value="InterPro"/>
</dbReference>
<name>A0A9P1E0C6_CUSEU</name>
<dbReference type="Gene3D" id="3.30.420.10">
    <property type="entry name" value="Ribonuclease H-like superfamily/Ribonuclease H"/>
    <property type="match status" value="1"/>
</dbReference>
<sequence length="160" mass="18259">MNRGISTGVKITVDATRKVQESRWVWGCVGIYSNGQLLKARCRRAEGDWTPAEAEALGVREAILWARESKWRNVIVEVDVALIVSGVKGEKYSSIVRETFDDKKALLNEEENIYVQWCRRSTNQVAHALVKMTFSMYGCVRIFYFLSSFNVSQMANNQLN</sequence>
<reference evidence="2" key="1">
    <citation type="submission" date="2022-07" db="EMBL/GenBank/DDBJ databases">
        <authorList>
            <person name="Macas J."/>
            <person name="Novak P."/>
            <person name="Neumann P."/>
        </authorList>
    </citation>
    <scope>NUCLEOTIDE SEQUENCE</scope>
</reference>
<dbReference type="InterPro" id="IPR036397">
    <property type="entry name" value="RNaseH_sf"/>
</dbReference>
<evidence type="ECO:0000313" key="3">
    <source>
        <dbReference type="Proteomes" id="UP001152484"/>
    </source>
</evidence>
<dbReference type="Pfam" id="PF13456">
    <property type="entry name" value="RVT_3"/>
    <property type="match status" value="1"/>
</dbReference>
<dbReference type="InterPro" id="IPR044730">
    <property type="entry name" value="RNase_H-like_dom_plant"/>
</dbReference>
<feature type="domain" description="RNase H type-1" evidence="1">
    <location>
        <begin position="14"/>
        <end position="132"/>
    </location>
</feature>
<dbReference type="InterPro" id="IPR002156">
    <property type="entry name" value="RNaseH_domain"/>
</dbReference>
<organism evidence="2 3">
    <name type="scientific">Cuscuta europaea</name>
    <name type="common">European dodder</name>
    <dbReference type="NCBI Taxonomy" id="41803"/>
    <lineage>
        <taxon>Eukaryota</taxon>
        <taxon>Viridiplantae</taxon>
        <taxon>Streptophyta</taxon>
        <taxon>Embryophyta</taxon>
        <taxon>Tracheophyta</taxon>
        <taxon>Spermatophyta</taxon>
        <taxon>Magnoliopsida</taxon>
        <taxon>eudicotyledons</taxon>
        <taxon>Gunneridae</taxon>
        <taxon>Pentapetalae</taxon>
        <taxon>asterids</taxon>
        <taxon>lamiids</taxon>
        <taxon>Solanales</taxon>
        <taxon>Convolvulaceae</taxon>
        <taxon>Cuscuteae</taxon>
        <taxon>Cuscuta</taxon>
        <taxon>Cuscuta subgen. Cuscuta</taxon>
    </lineage>
</organism>
<dbReference type="GO" id="GO:0003676">
    <property type="term" value="F:nucleic acid binding"/>
    <property type="evidence" value="ECO:0007669"/>
    <property type="project" value="InterPro"/>
</dbReference>
<protein>
    <recommendedName>
        <fullName evidence="1">RNase H type-1 domain-containing protein</fullName>
    </recommendedName>
</protein>
<dbReference type="Proteomes" id="UP001152484">
    <property type="component" value="Unassembled WGS sequence"/>
</dbReference>
<comment type="caution">
    <text evidence="2">The sequence shown here is derived from an EMBL/GenBank/DDBJ whole genome shotgun (WGS) entry which is preliminary data.</text>
</comment>
<keyword evidence="3" id="KW-1185">Reference proteome</keyword>
<evidence type="ECO:0000313" key="2">
    <source>
        <dbReference type="EMBL" id="CAH9069481.1"/>
    </source>
</evidence>
<dbReference type="OrthoDB" id="1305444at2759"/>
<evidence type="ECO:0000259" key="1">
    <source>
        <dbReference type="Pfam" id="PF13456"/>
    </source>
</evidence>
<dbReference type="PANTHER" id="PTHR47074">
    <property type="entry name" value="BNAC02G40300D PROTEIN"/>
    <property type="match status" value="1"/>
</dbReference>
<dbReference type="PANTHER" id="PTHR47074:SF11">
    <property type="entry name" value="REVERSE TRANSCRIPTASE-LIKE PROTEIN"/>
    <property type="match status" value="1"/>
</dbReference>
<dbReference type="CDD" id="cd06222">
    <property type="entry name" value="RNase_H_like"/>
    <property type="match status" value="1"/>
</dbReference>
<proteinExistence type="predicted"/>
<gene>
    <name evidence="2" type="ORF">CEURO_LOCUS3246</name>
</gene>
<dbReference type="InterPro" id="IPR052929">
    <property type="entry name" value="RNase_H-like_EbsB-rel"/>
</dbReference>
<dbReference type="EMBL" id="CAMAPE010000005">
    <property type="protein sequence ID" value="CAH9069481.1"/>
    <property type="molecule type" value="Genomic_DNA"/>
</dbReference>
<accession>A0A9P1E0C6</accession>
<dbReference type="InterPro" id="IPR012337">
    <property type="entry name" value="RNaseH-like_sf"/>
</dbReference>
<dbReference type="SUPFAM" id="SSF53098">
    <property type="entry name" value="Ribonuclease H-like"/>
    <property type="match status" value="1"/>
</dbReference>